<feature type="domain" description="Peptidase S1" evidence="8">
    <location>
        <begin position="119"/>
        <end position="365"/>
    </location>
</feature>
<dbReference type="Proteomes" id="UP001249851">
    <property type="component" value="Unassembled WGS sequence"/>
</dbReference>
<reference evidence="10" key="1">
    <citation type="journal article" date="2023" name="G3 (Bethesda)">
        <title>Whole genome assembly and annotation of the endangered Caribbean coral Acropora cervicornis.</title>
        <authorList>
            <person name="Selwyn J.D."/>
            <person name="Vollmer S.V."/>
        </authorList>
    </citation>
    <scope>NUCLEOTIDE SEQUENCE</scope>
    <source>
        <strain evidence="10">K2</strain>
    </source>
</reference>
<accession>A0AAD9VAJ3</accession>
<evidence type="ECO:0000313" key="10">
    <source>
        <dbReference type="EMBL" id="KAK2566870.1"/>
    </source>
</evidence>
<dbReference type="PRINTS" id="PR00722">
    <property type="entry name" value="CHYMOTRYPSIN"/>
</dbReference>
<dbReference type="FunFam" id="2.40.10.10:FF:000054">
    <property type="entry name" value="Complement C1r subcomponent"/>
    <property type="match status" value="1"/>
</dbReference>
<keyword evidence="5" id="KW-0325">Glycoprotein</keyword>
<feature type="signal peptide" evidence="7">
    <location>
        <begin position="1"/>
        <end position="24"/>
    </location>
</feature>
<dbReference type="SMART" id="SM00032">
    <property type="entry name" value="CCP"/>
    <property type="match status" value="1"/>
</dbReference>
<keyword evidence="11" id="KW-1185">Reference proteome</keyword>
<feature type="domain" description="Sushi" evidence="9">
    <location>
        <begin position="35"/>
        <end position="93"/>
    </location>
</feature>
<dbReference type="Pfam" id="PF00084">
    <property type="entry name" value="Sushi"/>
    <property type="match status" value="1"/>
</dbReference>
<dbReference type="Gene3D" id="2.40.10.10">
    <property type="entry name" value="Trypsin-like serine proteases"/>
    <property type="match status" value="1"/>
</dbReference>
<keyword evidence="3 7" id="KW-0732">Signal</keyword>
<protein>
    <submittedName>
        <fullName evidence="10">Transmembrane protease serine 6</fullName>
    </submittedName>
</protein>
<dbReference type="AlphaFoldDB" id="A0AAD9VAJ3"/>
<evidence type="ECO:0000256" key="1">
    <source>
        <dbReference type="ARBA" id="ARBA00004613"/>
    </source>
</evidence>
<evidence type="ECO:0000313" key="11">
    <source>
        <dbReference type="Proteomes" id="UP001249851"/>
    </source>
</evidence>
<dbReference type="CDD" id="cd00190">
    <property type="entry name" value="Tryp_SPc"/>
    <property type="match status" value="1"/>
</dbReference>
<feature type="chain" id="PRO_5041913791" evidence="7">
    <location>
        <begin position="25"/>
        <end position="368"/>
    </location>
</feature>
<gene>
    <name evidence="10" type="ORF">P5673_008625</name>
</gene>
<proteinExistence type="predicted"/>
<dbReference type="CDD" id="cd00033">
    <property type="entry name" value="CCP"/>
    <property type="match status" value="1"/>
</dbReference>
<dbReference type="PANTHER" id="PTHR24252">
    <property type="entry name" value="ACROSIN-RELATED"/>
    <property type="match status" value="1"/>
</dbReference>
<evidence type="ECO:0000256" key="3">
    <source>
        <dbReference type="ARBA" id="ARBA00022729"/>
    </source>
</evidence>
<dbReference type="PROSITE" id="PS50923">
    <property type="entry name" value="SUSHI"/>
    <property type="match status" value="1"/>
</dbReference>
<dbReference type="InterPro" id="IPR043504">
    <property type="entry name" value="Peptidase_S1_PA_chymotrypsin"/>
</dbReference>
<comment type="caution">
    <text evidence="10">The sequence shown here is derived from an EMBL/GenBank/DDBJ whole genome shotgun (WGS) entry which is preliminary data.</text>
</comment>
<keyword evidence="10" id="KW-0812">Transmembrane</keyword>
<evidence type="ECO:0000256" key="6">
    <source>
        <dbReference type="PROSITE-ProRule" id="PRU00302"/>
    </source>
</evidence>
<dbReference type="SUPFAM" id="SSF50494">
    <property type="entry name" value="Trypsin-like serine proteases"/>
    <property type="match status" value="1"/>
</dbReference>
<evidence type="ECO:0000256" key="7">
    <source>
        <dbReference type="SAM" id="SignalP"/>
    </source>
</evidence>
<evidence type="ECO:0000256" key="4">
    <source>
        <dbReference type="ARBA" id="ARBA00023157"/>
    </source>
</evidence>
<dbReference type="Pfam" id="PF00089">
    <property type="entry name" value="Trypsin"/>
    <property type="match status" value="1"/>
</dbReference>
<dbReference type="GO" id="GO:0005576">
    <property type="term" value="C:extracellular region"/>
    <property type="evidence" value="ECO:0007669"/>
    <property type="project" value="UniProtKB-SubCell"/>
</dbReference>
<name>A0AAD9VAJ3_ACRCE</name>
<keyword evidence="4" id="KW-1015">Disulfide bond</keyword>
<dbReference type="Gene3D" id="2.10.70.10">
    <property type="entry name" value="Complement Module, domain 1"/>
    <property type="match status" value="1"/>
</dbReference>
<dbReference type="InterPro" id="IPR035976">
    <property type="entry name" value="Sushi/SCR/CCP_sf"/>
</dbReference>
<keyword evidence="10" id="KW-0472">Membrane</keyword>
<reference evidence="10" key="2">
    <citation type="journal article" date="2023" name="Science">
        <title>Genomic signatures of disease resistance in endangered staghorn corals.</title>
        <authorList>
            <person name="Vollmer S.V."/>
            <person name="Selwyn J.D."/>
            <person name="Despard B.A."/>
            <person name="Roesel C.L."/>
        </authorList>
    </citation>
    <scope>NUCLEOTIDE SEQUENCE</scope>
    <source>
        <strain evidence="10">K2</strain>
    </source>
</reference>
<dbReference type="InterPro" id="IPR001254">
    <property type="entry name" value="Trypsin_dom"/>
</dbReference>
<dbReference type="SUPFAM" id="SSF57535">
    <property type="entry name" value="Complement control module/SCR domain"/>
    <property type="match status" value="1"/>
</dbReference>
<keyword evidence="6" id="KW-0768">Sushi</keyword>
<keyword evidence="2" id="KW-0964">Secreted</keyword>
<evidence type="ECO:0000259" key="8">
    <source>
        <dbReference type="PROSITE" id="PS50240"/>
    </source>
</evidence>
<dbReference type="GO" id="GO:0006508">
    <property type="term" value="P:proteolysis"/>
    <property type="evidence" value="ECO:0007669"/>
    <property type="project" value="UniProtKB-KW"/>
</dbReference>
<dbReference type="InterPro" id="IPR009003">
    <property type="entry name" value="Peptidase_S1_PA"/>
</dbReference>
<organism evidence="10 11">
    <name type="scientific">Acropora cervicornis</name>
    <name type="common">Staghorn coral</name>
    <dbReference type="NCBI Taxonomy" id="6130"/>
    <lineage>
        <taxon>Eukaryota</taxon>
        <taxon>Metazoa</taxon>
        <taxon>Cnidaria</taxon>
        <taxon>Anthozoa</taxon>
        <taxon>Hexacorallia</taxon>
        <taxon>Scleractinia</taxon>
        <taxon>Astrocoeniina</taxon>
        <taxon>Acroporidae</taxon>
        <taxon>Acropora</taxon>
    </lineage>
</organism>
<comment type="caution">
    <text evidence="6">Lacks conserved residue(s) required for the propagation of feature annotation.</text>
</comment>
<comment type="subcellular location">
    <subcellularLocation>
        <location evidence="1">Secreted</location>
    </subcellularLocation>
</comment>
<keyword evidence="10" id="KW-0378">Hydrolase</keyword>
<dbReference type="EMBL" id="JARQWQ010000015">
    <property type="protein sequence ID" value="KAK2566870.1"/>
    <property type="molecule type" value="Genomic_DNA"/>
</dbReference>
<evidence type="ECO:0000259" key="9">
    <source>
        <dbReference type="PROSITE" id="PS50923"/>
    </source>
</evidence>
<dbReference type="PROSITE" id="PS50240">
    <property type="entry name" value="TRYPSIN_DOM"/>
    <property type="match status" value="1"/>
</dbReference>
<dbReference type="InterPro" id="IPR000436">
    <property type="entry name" value="Sushi_SCR_CCP_dom"/>
</dbReference>
<dbReference type="SMART" id="SM00020">
    <property type="entry name" value="Tryp_SPc"/>
    <property type="match status" value="1"/>
</dbReference>
<dbReference type="GO" id="GO:0004252">
    <property type="term" value="F:serine-type endopeptidase activity"/>
    <property type="evidence" value="ECO:0007669"/>
    <property type="project" value="InterPro"/>
</dbReference>
<dbReference type="InterPro" id="IPR001314">
    <property type="entry name" value="Peptidase_S1A"/>
</dbReference>
<evidence type="ECO:0000256" key="5">
    <source>
        <dbReference type="ARBA" id="ARBA00023180"/>
    </source>
</evidence>
<sequence>MTVQCSIFQIFIGFLVMSTTQISGVEMTLPKVHPTKCVNPGIPKSGFRVGEVFSYGATVEYFCNPGFRISAGNRLRRCQKNEKWTGSLPICEGKTKISAYTCGTLGDTNSENSTRIRRIVGGKVSSHGSWPWVVAISYNNKRRGSYLFNGALIKPGWVLTVANVLPGASKLQVVLGEFNIEQMDGTETSMRVKRVVKHPLYDGTRSGFAHNIALLELETPVKLNDHIRMVCVPKRKRDKILESPLQYGTVAGWGSTKPISIGERTGPLSAKLRQVTVPIIPDKECKQATIYSYRKEDTLCAGFKRKPKDPCFGDIGSPLVMQNPRSGRWTVIGLFGWSEGCGQPRKYAYYTRVSKYRKWINSVVKGRQ</sequence>
<dbReference type="PANTHER" id="PTHR24252:SF18">
    <property type="entry name" value="OVOCHYMASE 1"/>
    <property type="match status" value="1"/>
</dbReference>
<keyword evidence="10" id="KW-0645">Protease</keyword>
<evidence type="ECO:0000256" key="2">
    <source>
        <dbReference type="ARBA" id="ARBA00022525"/>
    </source>
</evidence>